<accession>A0A1B7YC58</accession>
<feature type="transmembrane region" description="Helical" evidence="1">
    <location>
        <begin position="32"/>
        <end position="54"/>
    </location>
</feature>
<dbReference type="OrthoDB" id="3540210at2759"/>
<dbReference type="Proteomes" id="UP000092177">
    <property type="component" value="Chromosome 5"/>
</dbReference>
<proteinExistence type="predicted"/>
<evidence type="ECO:0000313" key="3">
    <source>
        <dbReference type="Proteomes" id="UP000092177"/>
    </source>
</evidence>
<keyword evidence="1" id="KW-0812">Transmembrane</keyword>
<feature type="transmembrane region" description="Helical" evidence="1">
    <location>
        <begin position="111"/>
        <end position="133"/>
    </location>
</feature>
<dbReference type="GeneID" id="28867400"/>
<protein>
    <submittedName>
        <fullName evidence="2">Uncharacterized protein</fullName>
    </submittedName>
</protein>
<dbReference type="AlphaFoldDB" id="A0A1B7YC58"/>
<dbReference type="RefSeq" id="XP_018158071.1">
    <property type="nucleotide sequence ID" value="XM_018303293.1"/>
</dbReference>
<evidence type="ECO:0000313" key="2">
    <source>
        <dbReference type="EMBL" id="OBR09554.1"/>
    </source>
</evidence>
<keyword evidence="3" id="KW-1185">Reference proteome</keyword>
<dbReference type="VEuPathDB" id="FungiDB:CH63R_08319"/>
<keyword evidence="1" id="KW-0472">Membrane</keyword>
<dbReference type="KEGG" id="chig:CH63R_08319"/>
<keyword evidence="1" id="KW-1133">Transmembrane helix</keyword>
<organism evidence="2 3">
    <name type="scientific">Colletotrichum higginsianum (strain IMI 349063)</name>
    <name type="common">Crucifer anthracnose fungus</name>
    <dbReference type="NCBI Taxonomy" id="759273"/>
    <lineage>
        <taxon>Eukaryota</taxon>
        <taxon>Fungi</taxon>
        <taxon>Dikarya</taxon>
        <taxon>Ascomycota</taxon>
        <taxon>Pezizomycotina</taxon>
        <taxon>Sordariomycetes</taxon>
        <taxon>Hypocreomycetidae</taxon>
        <taxon>Glomerellales</taxon>
        <taxon>Glomerellaceae</taxon>
        <taxon>Colletotrichum</taxon>
        <taxon>Colletotrichum destructivum species complex</taxon>
    </lineage>
</organism>
<feature type="transmembrane region" description="Helical" evidence="1">
    <location>
        <begin position="75"/>
        <end position="91"/>
    </location>
</feature>
<name>A0A1B7YC58_COLHI</name>
<gene>
    <name evidence="2" type="ORF">CH63R_08319</name>
</gene>
<dbReference type="EMBL" id="LTAN01000005">
    <property type="protein sequence ID" value="OBR09554.1"/>
    <property type="molecule type" value="Genomic_DNA"/>
</dbReference>
<evidence type="ECO:0000256" key="1">
    <source>
        <dbReference type="SAM" id="Phobius"/>
    </source>
</evidence>
<feature type="transmembrane region" description="Helical" evidence="1">
    <location>
        <begin position="534"/>
        <end position="558"/>
    </location>
</feature>
<sequence length="624" mass="69423">MSYEIYTGVWTDWSRGSVQGATITLTARDGGLLLAFIAIFVTFIATRTWRIIVFTAHQILASGGKHDGLYYQRQFILRNISTPMSAAWLFIQQSWYWRRFANRALVRTIPWALGGLVYVGLFAVAAIFSSNISTGASEFRLLKATNCGIFTPADRDAFQSKELFDNQVSSIYSRQCYSDPSLTACKSLPVPSIRWTNQSVDCPFADEVCLGQRGLRMQSEMISSHTHLGINAPEHDRIFYSRETVCAPLVTQPGFSRFINGSEATAFGWPNNVLIKYLYGPRNGQGYTHIYNTYGQSMQIGYNTWAYYALAASNNSAWTPAEALAVEHKDLTLILIAPNSIFHMEPNDDPVFGANVRVVAGGLVTYLPDRFVSPIACADGHQICNPMNDRCTSFLGSAELSAAARSARLALNPTQVATLARIGPGIYTSTFYNLVWTRTQSFLRAQELVAGLSQLSLPSNQWQIEMGSLMADALASLQHETLEYVTGPAAPVQGTMLQPWDTLPNSSSVAADDIRAPMRDLCGSQRVRDTRGTLNFSVVGLSVLLGVGSAFIIISFFLEFLTRFFQQKTGWGTLKAKRWERDESLQVMRMLYELRDAGMWKGTTESFPTTETKDNFEFDEDYLG</sequence>
<reference evidence="3" key="1">
    <citation type="journal article" date="2017" name="BMC Genomics">
        <title>Gapless genome assembly of Colletotrichum higginsianum reveals chromosome structure and association of transposable elements with secondary metabolite gene clusters.</title>
        <authorList>
            <person name="Dallery J.-F."/>
            <person name="Lapalu N."/>
            <person name="Zampounis A."/>
            <person name="Pigne S."/>
            <person name="Luyten I."/>
            <person name="Amselem J."/>
            <person name="Wittenberg A.H.J."/>
            <person name="Zhou S."/>
            <person name="de Queiroz M.V."/>
            <person name="Robin G.P."/>
            <person name="Auger A."/>
            <person name="Hainaut M."/>
            <person name="Henrissat B."/>
            <person name="Kim K.-T."/>
            <person name="Lee Y.-H."/>
            <person name="Lespinet O."/>
            <person name="Schwartz D.C."/>
            <person name="Thon M.R."/>
            <person name="O'Connell R.J."/>
        </authorList>
    </citation>
    <scope>NUCLEOTIDE SEQUENCE [LARGE SCALE GENOMIC DNA]</scope>
    <source>
        <strain evidence="3">IMI 349063</strain>
    </source>
</reference>
<comment type="caution">
    <text evidence="2">The sequence shown here is derived from an EMBL/GenBank/DDBJ whole genome shotgun (WGS) entry which is preliminary data.</text>
</comment>